<accession>A0A7W0DNB0</accession>
<protein>
    <submittedName>
        <fullName evidence="2">Nuclear transport factor 2 family protein</fullName>
    </submittedName>
</protein>
<evidence type="ECO:0000313" key="2">
    <source>
        <dbReference type="EMBL" id="MBA2947499.1"/>
    </source>
</evidence>
<evidence type="ECO:0000313" key="3">
    <source>
        <dbReference type="Proteomes" id="UP000545761"/>
    </source>
</evidence>
<dbReference type="Proteomes" id="UP000545761">
    <property type="component" value="Unassembled WGS sequence"/>
</dbReference>
<gene>
    <name evidence="2" type="ORF">H1D24_17225</name>
</gene>
<dbReference type="CDD" id="cd00531">
    <property type="entry name" value="NTF2_like"/>
    <property type="match status" value="1"/>
</dbReference>
<dbReference type="InterPro" id="IPR037401">
    <property type="entry name" value="SnoaL-like"/>
</dbReference>
<dbReference type="AlphaFoldDB" id="A0A7W0DNB0"/>
<reference evidence="2 3" key="1">
    <citation type="submission" date="2020-07" db="EMBL/GenBank/DDBJ databases">
        <title>Streptomyces isolated from Indian soil.</title>
        <authorList>
            <person name="Mandal S."/>
            <person name="Maiti P.K."/>
        </authorList>
    </citation>
    <scope>NUCLEOTIDE SEQUENCE [LARGE SCALE GENOMIC DNA]</scope>
    <source>
        <strain evidence="2 3">PSKA28</strain>
    </source>
</reference>
<comment type="caution">
    <text evidence="2">The sequence shown here is derived from an EMBL/GenBank/DDBJ whole genome shotgun (WGS) entry which is preliminary data.</text>
</comment>
<proteinExistence type="predicted"/>
<organism evidence="2 3">
    <name type="scientific">Streptomyces himalayensis subsp. himalayensis</name>
    <dbReference type="NCBI Taxonomy" id="2756131"/>
    <lineage>
        <taxon>Bacteria</taxon>
        <taxon>Bacillati</taxon>
        <taxon>Actinomycetota</taxon>
        <taxon>Actinomycetes</taxon>
        <taxon>Kitasatosporales</taxon>
        <taxon>Streptomycetaceae</taxon>
        <taxon>Streptomyces</taxon>
        <taxon>Streptomyces himalayensis</taxon>
    </lineage>
</organism>
<dbReference type="RefSeq" id="WP_181658459.1">
    <property type="nucleotide sequence ID" value="NZ_JACEHE010000009.1"/>
</dbReference>
<dbReference type="Pfam" id="PF13577">
    <property type="entry name" value="SnoaL_4"/>
    <property type="match status" value="1"/>
</dbReference>
<dbReference type="SUPFAM" id="SSF54427">
    <property type="entry name" value="NTF2-like"/>
    <property type="match status" value="1"/>
</dbReference>
<feature type="domain" description="SnoaL-like" evidence="1">
    <location>
        <begin position="5"/>
        <end position="135"/>
    </location>
</feature>
<dbReference type="EMBL" id="JACEHE010000009">
    <property type="protein sequence ID" value="MBA2947499.1"/>
    <property type="molecule type" value="Genomic_DNA"/>
</dbReference>
<name>A0A7W0DNB0_9ACTN</name>
<dbReference type="InterPro" id="IPR032710">
    <property type="entry name" value="NTF2-like_dom_sf"/>
</dbReference>
<evidence type="ECO:0000259" key="1">
    <source>
        <dbReference type="Pfam" id="PF13577"/>
    </source>
</evidence>
<dbReference type="Gene3D" id="3.10.450.50">
    <property type="match status" value="1"/>
</dbReference>
<sequence length="155" mass="17232">MTTQTDHAEIRALVHRLFRALDERRFTAGWARDLLTDDVRMETPLGTSQGTDAVRATEEALGRYDRTQHIASGVILDTDAGTEWVTASWNALMTHVHHDATLQQRGADADPLFTVGGRFEAELRRTPNGWRFSRVAVRPIWTKGQPPLGVGAKSA</sequence>